<protein>
    <recommendedName>
        <fullName evidence="1">Putative Se/S carrier protein-like domain-containing protein</fullName>
    </recommendedName>
</protein>
<dbReference type="Proteomes" id="UP000007041">
    <property type="component" value="Chromosome"/>
</dbReference>
<keyword evidence="3" id="KW-1185">Reference proteome</keyword>
<name>E3PTD2_ACESD</name>
<sequence length="84" mass="9846">MFLEQANKYIVLFFTHSGAVKYRRFLNKNNIDNEMMPVPRRLSSSCGVCISFCYDDISSIITTDIEKIFKELDDSKFEEIYTTN</sequence>
<evidence type="ECO:0000313" key="2">
    <source>
        <dbReference type="EMBL" id="CBH22136.1"/>
    </source>
</evidence>
<evidence type="ECO:0000259" key="1">
    <source>
        <dbReference type="Pfam" id="PF11823"/>
    </source>
</evidence>
<dbReference type="STRING" id="1511.CLOST_2016"/>
<accession>E3PTD2</accession>
<dbReference type="EMBL" id="FP565809">
    <property type="protein sequence ID" value="CBH22136.1"/>
    <property type="molecule type" value="Genomic_DNA"/>
</dbReference>
<dbReference type="AlphaFoldDB" id="E3PTD2"/>
<reference evidence="3" key="1">
    <citation type="journal article" date="2010" name="BMC Genomics">
        <title>Clostridium sticklandii, a specialist in amino acid degradation:revisiting its metabolism through its genome sequence.</title>
        <authorList>
            <person name="Fonknechten N."/>
            <person name="Chaussonnerie S."/>
            <person name="Tricot S."/>
            <person name="Lajus A."/>
            <person name="Andreesen J.R."/>
            <person name="Perchat N."/>
            <person name="Pelletier E."/>
            <person name="Gouyvenoux M."/>
            <person name="Barbe V."/>
            <person name="Salanoubat M."/>
            <person name="Le Paslier D."/>
            <person name="Weissenbach J."/>
            <person name="Cohen G.N."/>
            <person name="Kreimeyer A."/>
        </authorList>
    </citation>
    <scope>NUCLEOTIDE SEQUENCE [LARGE SCALE GENOMIC DNA]</scope>
    <source>
        <strain evidence="3">ATCC 12662 / DSM 519 / JCM 1433 / CCUG 9281 / NCIMB 10654 / HF</strain>
    </source>
</reference>
<feature type="domain" description="Putative Se/S carrier protein-like" evidence="1">
    <location>
        <begin position="8"/>
        <end position="60"/>
    </location>
</feature>
<evidence type="ECO:0000313" key="3">
    <source>
        <dbReference type="Proteomes" id="UP000007041"/>
    </source>
</evidence>
<gene>
    <name evidence="2" type="ordered locus">CLOST_2016</name>
</gene>
<proteinExistence type="predicted"/>
<organism evidence="2 3">
    <name type="scientific">Acetoanaerobium sticklandii (strain ATCC 12662 / DSM 519 / JCM 1433 / CCUG 9281 / NCIMB 10654 / HF)</name>
    <name type="common">Clostridium sticklandii</name>
    <dbReference type="NCBI Taxonomy" id="499177"/>
    <lineage>
        <taxon>Bacteria</taxon>
        <taxon>Bacillati</taxon>
        <taxon>Bacillota</taxon>
        <taxon>Clostridia</taxon>
        <taxon>Peptostreptococcales</taxon>
        <taxon>Filifactoraceae</taxon>
        <taxon>Acetoanaerobium</taxon>
    </lineage>
</organism>
<dbReference type="BioCyc" id="CSTI499177:GJE9-2080-MONOMER"/>
<dbReference type="InterPro" id="IPR021778">
    <property type="entry name" value="Se/S_carrier-like"/>
</dbReference>
<dbReference type="HOGENOM" id="CLU_167443_4_1_9"/>
<dbReference type="KEGG" id="cst:CLOST_2016"/>
<dbReference type="Pfam" id="PF11823">
    <property type="entry name" value="Se_S_carrier"/>
    <property type="match status" value="1"/>
</dbReference>